<evidence type="ECO:0000313" key="17">
    <source>
        <dbReference type="EnsemblMetazoa" id="XP_030848047"/>
    </source>
</evidence>
<evidence type="ECO:0000256" key="10">
    <source>
        <dbReference type="ARBA" id="ARBA00023026"/>
    </source>
</evidence>
<evidence type="ECO:0000256" key="4">
    <source>
        <dbReference type="ARBA" id="ARBA00022645"/>
    </source>
</evidence>
<keyword evidence="8" id="KW-0378">Hydrolase</keyword>
<dbReference type="RefSeq" id="XP_011664807.2">
    <property type="nucleotide sequence ID" value="XM_011666505.2"/>
</dbReference>
<organism evidence="17 18">
    <name type="scientific">Strongylocentrotus purpuratus</name>
    <name type="common">Purple sea urchin</name>
    <dbReference type="NCBI Taxonomy" id="7668"/>
    <lineage>
        <taxon>Eukaryota</taxon>
        <taxon>Metazoa</taxon>
        <taxon>Echinodermata</taxon>
        <taxon>Eleutherozoa</taxon>
        <taxon>Echinozoa</taxon>
        <taxon>Echinoidea</taxon>
        <taxon>Euechinoidea</taxon>
        <taxon>Echinacea</taxon>
        <taxon>Camarodonta</taxon>
        <taxon>Echinidea</taxon>
        <taxon>Strongylocentrotidae</taxon>
        <taxon>Strongylocentrotus</taxon>
    </lineage>
</organism>
<dbReference type="GeneID" id="115918837"/>
<dbReference type="PRINTS" id="PR00765">
    <property type="entry name" value="CRBOXYPTASEA"/>
</dbReference>
<dbReference type="Gene3D" id="3.40.630.10">
    <property type="entry name" value="Zn peptidases"/>
    <property type="match status" value="1"/>
</dbReference>
<dbReference type="PROSITE" id="PS52035">
    <property type="entry name" value="PEPTIDASE_M14"/>
    <property type="match status" value="1"/>
</dbReference>
<dbReference type="InterPro" id="IPR000834">
    <property type="entry name" value="Peptidase_M14"/>
</dbReference>
<dbReference type="InterPro" id="IPR003146">
    <property type="entry name" value="M14A_act_pep"/>
</dbReference>
<dbReference type="InterPro" id="IPR057246">
    <property type="entry name" value="CARBOXYPEPT_ZN_1"/>
</dbReference>
<dbReference type="OMA" id="KSEMICF"/>
<evidence type="ECO:0000259" key="16">
    <source>
        <dbReference type="PROSITE" id="PS52035"/>
    </source>
</evidence>
<keyword evidence="4" id="KW-0121">Carboxypeptidase</keyword>
<dbReference type="Proteomes" id="UP000007110">
    <property type="component" value="Unassembled WGS sequence"/>
</dbReference>
<feature type="chain" id="PRO_5029908056" description="Peptidase M14 domain-containing protein" evidence="15">
    <location>
        <begin position="21"/>
        <end position="449"/>
    </location>
</feature>
<dbReference type="GO" id="GO:0008270">
    <property type="term" value="F:zinc ion binding"/>
    <property type="evidence" value="ECO:0007669"/>
    <property type="project" value="InterPro"/>
</dbReference>
<dbReference type="CDD" id="cd03860">
    <property type="entry name" value="M14_CP_A-B_like"/>
    <property type="match status" value="1"/>
</dbReference>
<dbReference type="Pfam" id="PF00246">
    <property type="entry name" value="Peptidase_M14"/>
    <property type="match status" value="1"/>
</dbReference>
<dbReference type="EnsemblMetazoa" id="XM_030992187">
    <property type="protein sequence ID" value="XP_030848047"/>
    <property type="gene ID" value="LOC115918837"/>
</dbReference>
<comment type="similarity">
    <text evidence="3 14">Belongs to the peptidase M14 family.</text>
</comment>
<keyword evidence="7 15" id="KW-0732">Signal</keyword>
<evidence type="ECO:0000256" key="9">
    <source>
        <dbReference type="ARBA" id="ARBA00022833"/>
    </source>
</evidence>
<sequence>MRSSTTVLILLVSLACFASANYEGYQVWRIKPTTENQMRWLSYVEENMADEFDFWTGISRIPGHPVDIMVRPNGQGTLRMLLKQQKMDFEIMIDEVNKLVSNQMAEILARRKGEQSIGIRLDNFDYNVYHTYDEIQQWVADMASENSDIIEPFLLGKSYEGREINGFRIRGTGSQSANPPGVWFEGGIHAREWVSPSTVMGFTQKLIDQYRAGEDLVVRMFDNIDWYIVPSLNADGYSYTWTNDRLWRKTRSPNAGAACTGTDPNRNWPYQWGGVGTSPWPCSDIYHGSEALSEVEVANVVAFLRKKKTEGQDFMVFIDWHSYSQVIISPWSYLDSDPRTEDYDDQMAMATAMSDAILATSQKVYGYGAGAEILYPAAGSSKDWGYASFLENWGDTVGGLGAKYSYTVELRDTGEYGFLLPEDQIQDTYDEIHAAVRAIGTHVLNELGL</sequence>
<dbReference type="InParanoid" id="A0A7M7P9G9"/>
<keyword evidence="6" id="KW-0479">Metal-binding</keyword>
<dbReference type="KEGG" id="spu:115918837"/>
<dbReference type="PANTHER" id="PTHR11705">
    <property type="entry name" value="PROTEASE FAMILY M14 CARBOXYPEPTIDASE A,B"/>
    <property type="match status" value="1"/>
</dbReference>
<dbReference type="Pfam" id="PF02244">
    <property type="entry name" value="Propep_M14"/>
    <property type="match status" value="1"/>
</dbReference>
<evidence type="ECO:0000256" key="1">
    <source>
        <dbReference type="ARBA" id="ARBA00001947"/>
    </source>
</evidence>
<keyword evidence="10" id="KW-0843">Virulence</keyword>
<comment type="cofactor">
    <cofactor evidence="1">
        <name>Zn(2+)</name>
        <dbReference type="ChEBI" id="CHEBI:29105"/>
    </cofactor>
</comment>
<evidence type="ECO:0000313" key="18">
    <source>
        <dbReference type="Proteomes" id="UP000007110"/>
    </source>
</evidence>
<dbReference type="KEGG" id="spu:582373"/>
<keyword evidence="9" id="KW-0862">Zinc</keyword>
<evidence type="ECO:0000256" key="3">
    <source>
        <dbReference type="ARBA" id="ARBA00005988"/>
    </source>
</evidence>
<dbReference type="SUPFAM" id="SSF53187">
    <property type="entry name" value="Zn-dependent exopeptidases"/>
    <property type="match status" value="1"/>
</dbReference>
<dbReference type="FunFam" id="3.30.70.340:FF:000021">
    <property type="match status" value="1"/>
</dbReference>
<dbReference type="OrthoDB" id="3626597at2759"/>
<protein>
    <recommendedName>
        <fullName evidence="16">Peptidase M14 domain-containing protein</fullName>
    </recommendedName>
</protein>
<keyword evidence="13" id="KW-1015">Disulfide bond</keyword>
<proteinExistence type="inferred from homology"/>
<dbReference type="SUPFAM" id="SSF54897">
    <property type="entry name" value="Protease propeptides/inhibitors"/>
    <property type="match status" value="1"/>
</dbReference>
<dbReference type="PANTHER" id="PTHR11705:SF143">
    <property type="entry name" value="SLL0236 PROTEIN"/>
    <property type="match status" value="1"/>
</dbReference>
<dbReference type="PROSITE" id="PS51257">
    <property type="entry name" value="PROKAR_LIPOPROTEIN"/>
    <property type="match status" value="1"/>
</dbReference>
<accession>A0A7M7P9G9</accession>
<dbReference type="RefSeq" id="XP_030848047.1">
    <property type="nucleotide sequence ID" value="XM_030992187.1"/>
</dbReference>
<dbReference type="GO" id="GO:0004181">
    <property type="term" value="F:metallocarboxypeptidase activity"/>
    <property type="evidence" value="ECO:0000318"/>
    <property type="project" value="GO_Central"/>
</dbReference>
<feature type="domain" description="Peptidase M14" evidence="16">
    <location>
        <begin position="128"/>
        <end position="443"/>
    </location>
</feature>
<evidence type="ECO:0000256" key="8">
    <source>
        <dbReference type="ARBA" id="ARBA00022801"/>
    </source>
</evidence>
<comment type="function">
    <text evidence="2">Extracellular metalloprotease that contributes to pathogenicity.</text>
</comment>
<dbReference type="GO" id="GO:0005615">
    <property type="term" value="C:extracellular space"/>
    <property type="evidence" value="ECO:0000318"/>
    <property type="project" value="GO_Central"/>
</dbReference>
<dbReference type="InterPro" id="IPR036990">
    <property type="entry name" value="M14A-like_propep"/>
</dbReference>
<feature type="signal peptide" evidence="15">
    <location>
        <begin position="1"/>
        <end position="20"/>
    </location>
</feature>
<evidence type="ECO:0000256" key="11">
    <source>
        <dbReference type="ARBA" id="ARBA00023049"/>
    </source>
</evidence>
<dbReference type="GO" id="GO:0006508">
    <property type="term" value="P:proteolysis"/>
    <property type="evidence" value="ECO:0000318"/>
    <property type="project" value="GO_Central"/>
</dbReference>
<reference evidence="17" key="2">
    <citation type="submission" date="2021-01" db="UniProtKB">
        <authorList>
            <consortium name="EnsemblMetazoa"/>
        </authorList>
    </citation>
    <scope>IDENTIFICATION</scope>
</reference>
<keyword evidence="18" id="KW-1185">Reference proteome</keyword>
<name>A0A7M7P9G9_STRPU</name>
<evidence type="ECO:0000256" key="15">
    <source>
        <dbReference type="SAM" id="SignalP"/>
    </source>
</evidence>
<feature type="active site" description="Proton donor/acceptor" evidence="14">
    <location>
        <position position="409"/>
    </location>
</feature>
<evidence type="ECO:0000256" key="14">
    <source>
        <dbReference type="PROSITE-ProRule" id="PRU01379"/>
    </source>
</evidence>
<evidence type="ECO:0000256" key="12">
    <source>
        <dbReference type="ARBA" id="ARBA00023145"/>
    </source>
</evidence>
<dbReference type="Gene3D" id="3.30.70.340">
    <property type="entry name" value="Metallocarboxypeptidase-like"/>
    <property type="match status" value="1"/>
</dbReference>
<dbReference type="FunFam" id="3.40.630.10:FF:000056">
    <property type="entry name" value="Zinc carboxypeptidase"/>
    <property type="match status" value="1"/>
</dbReference>
<keyword evidence="12" id="KW-0865">Zymogen</keyword>
<keyword evidence="11" id="KW-0482">Metalloprotease</keyword>
<keyword evidence="5" id="KW-0645">Protease</keyword>
<evidence type="ECO:0000256" key="7">
    <source>
        <dbReference type="ARBA" id="ARBA00022729"/>
    </source>
</evidence>
<evidence type="ECO:0000256" key="2">
    <source>
        <dbReference type="ARBA" id="ARBA00003091"/>
    </source>
</evidence>
<reference evidence="18" key="1">
    <citation type="submission" date="2015-02" db="EMBL/GenBank/DDBJ databases">
        <title>Genome sequencing for Strongylocentrotus purpuratus.</title>
        <authorList>
            <person name="Murali S."/>
            <person name="Liu Y."/>
            <person name="Vee V."/>
            <person name="English A."/>
            <person name="Wang M."/>
            <person name="Skinner E."/>
            <person name="Han Y."/>
            <person name="Muzny D.M."/>
            <person name="Worley K.C."/>
            <person name="Gibbs R.A."/>
        </authorList>
    </citation>
    <scope>NUCLEOTIDE SEQUENCE</scope>
</reference>
<evidence type="ECO:0000256" key="13">
    <source>
        <dbReference type="ARBA" id="ARBA00023157"/>
    </source>
</evidence>
<dbReference type="PROSITE" id="PS00132">
    <property type="entry name" value="CARBOXYPEPT_ZN_1"/>
    <property type="match status" value="1"/>
</dbReference>
<dbReference type="SMART" id="SM00631">
    <property type="entry name" value="Zn_pept"/>
    <property type="match status" value="1"/>
</dbReference>
<dbReference type="GeneID" id="582373"/>
<evidence type="ECO:0000256" key="6">
    <source>
        <dbReference type="ARBA" id="ARBA00022723"/>
    </source>
</evidence>
<dbReference type="AlphaFoldDB" id="A0A7M7P9G9"/>
<evidence type="ECO:0000256" key="5">
    <source>
        <dbReference type="ARBA" id="ARBA00022670"/>
    </source>
</evidence>